<keyword evidence="3" id="KW-1185">Reference proteome</keyword>
<evidence type="ECO:0000313" key="3">
    <source>
        <dbReference type="Proteomes" id="UP000653358"/>
    </source>
</evidence>
<dbReference type="Proteomes" id="UP000653358">
    <property type="component" value="Unassembled WGS sequence"/>
</dbReference>
<protein>
    <submittedName>
        <fullName evidence="2">DUF975 family protein</fullName>
    </submittedName>
</protein>
<sequence>MKTRQEIKSTSKQHFSNNYWVSVGAVILAMLIVGAASGVTFGLGAIFLVPPIMVGLQYFTLCLYRGETPGIETMFTAGFSNYGRKLGGMLWMYLFTYLWTLLLIVPGIIKGIAYSLTPYILADCPNVTATDALKLSMRITQGHKGEIFVMYLSFIGWFLLSLITAGIVGIFYSNPYYFVSLAGLYEELKNNALNNGTVTSIELA</sequence>
<keyword evidence="1" id="KW-0812">Transmembrane</keyword>
<dbReference type="PANTHER" id="PTHR40076:SF1">
    <property type="entry name" value="MEMBRANE PROTEIN"/>
    <property type="match status" value="1"/>
</dbReference>
<feature type="transmembrane region" description="Helical" evidence="1">
    <location>
        <begin position="90"/>
        <end position="109"/>
    </location>
</feature>
<dbReference type="InterPro" id="IPR010380">
    <property type="entry name" value="DUF975"/>
</dbReference>
<feature type="transmembrane region" description="Helical" evidence="1">
    <location>
        <begin position="147"/>
        <end position="172"/>
    </location>
</feature>
<feature type="transmembrane region" description="Helical" evidence="1">
    <location>
        <begin position="20"/>
        <end position="49"/>
    </location>
</feature>
<comment type="caution">
    <text evidence="2">The sequence shown here is derived from an EMBL/GenBank/DDBJ whole genome shotgun (WGS) entry which is preliminary data.</text>
</comment>
<evidence type="ECO:0000256" key="1">
    <source>
        <dbReference type="SAM" id="Phobius"/>
    </source>
</evidence>
<dbReference type="EMBL" id="WJBB01000015">
    <property type="protein sequence ID" value="MBC3797787.1"/>
    <property type="molecule type" value="Genomic_DNA"/>
</dbReference>
<dbReference type="PANTHER" id="PTHR40076">
    <property type="entry name" value="MEMBRANE PROTEIN-RELATED"/>
    <property type="match status" value="1"/>
</dbReference>
<organism evidence="2 3">
    <name type="scientific">Acetobacterium tundrae</name>
    <dbReference type="NCBI Taxonomy" id="132932"/>
    <lineage>
        <taxon>Bacteria</taxon>
        <taxon>Bacillati</taxon>
        <taxon>Bacillota</taxon>
        <taxon>Clostridia</taxon>
        <taxon>Eubacteriales</taxon>
        <taxon>Eubacteriaceae</taxon>
        <taxon>Acetobacterium</taxon>
    </lineage>
</organism>
<evidence type="ECO:0000313" key="2">
    <source>
        <dbReference type="EMBL" id="MBC3797787.1"/>
    </source>
</evidence>
<gene>
    <name evidence="2" type="ORF">GH807_12105</name>
</gene>
<dbReference type="RefSeq" id="WP_148604853.1">
    <property type="nucleotide sequence ID" value="NZ_RXYB01000016.1"/>
</dbReference>
<keyword evidence="1" id="KW-1133">Transmembrane helix</keyword>
<keyword evidence="1" id="KW-0472">Membrane</keyword>
<dbReference type="Pfam" id="PF06161">
    <property type="entry name" value="DUF975"/>
    <property type="match status" value="1"/>
</dbReference>
<name>A0ABR6WNT5_9FIRM</name>
<reference evidence="2 3" key="1">
    <citation type="journal article" date="2020" name="mSystems">
        <title>Defining Genomic and Predicted Metabolic Features of the Acetobacterium Genus.</title>
        <authorList>
            <person name="Ross D.E."/>
            <person name="Marshall C.W."/>
            <person name="Gulliver D."/>
            <person name="May H.D."/>
            <person name="Norman R.S."/>
        </authorList>
    </citation>
    <scope>NUCLEOTIDE SEQUENCE [LARGE SCALE GENOMIC DNA]</scope>
    <source>
        <strain evidence="2 3">DSM 9173</strain>
    </source>
</reference>
<accession>A0ABR6WNT5</accession>
<proteinExistence type="predicted"/>